<reference evidence="11 12" key="1">
    <citation type="journal article" date="2021" name="G3 (Bethesda)">
        <title>Improved contiguity of the threespine stickleback genome using long-read sequencing.</title>
        <authorList>
            <person name="Nath S."/>
            <person name="Shaw D.E."/>
            <person name="White M.A."/>
        </authorList>
    </citation>
    <scope>NUCLEOTIDE SEQUENCE [LARGE SCALE GENOMIC DNA]</scope>
    <source>
        <strain evidence="11 12">Lake Benthic</strain>
    </source>
</reference>
<dbReference type="STRING" id="69293.ENSGACP00000013064"/>
<dbReference type="eggNOG" id="ENOG502S973">
    <property type="taxonomic scope" value="Eukaryota"/>
</dbReference>
<keyword evidence="3" id="KW-0964">Secreted</keyword>
<dbReference type="SMART" id="SM00068">
    <property type="entry name" value="GHB"/>
    <property type="match status" value="1"/>
</dbReference>
<dbReference type="InterPro" id="IPR006208">
    <property type="entry name" value="Glyco_hormone_CN"/>
</dbReference>
<dbReference type="GO" id="GO:0005615">
    <property type="term" value="C:extracellular space"/>
    <property type="evidence" value="ECO:0007669"/>
    <property type="project" value="TreeGrafter"/>
</dbReference>
<protein>
    <recommendedName>
        <fullName evidence="7">Gonadotropin subunit beta-2</fullName>
    </recommendedName>
    <alternativeName>
        <fullName evidence="8">GTH-II-beta</fullName>
    </alternativeName>
    <alternativeName>
        <fullName evidence="9">Gonadotropin beta-II chain</fullName>
    </alternativeName>
</protein>
<reference evidence="11" key="2">
    <citation type="submission" date="2025-08" db="UniProtKB">
        <authorList>
            <consortium name="Ensembl"/>
        </authorList>
    </citation>
    <scope>IDENTIFICATION</scope>
</reference>
<evidence type="ECO:0000256" key="2">
    <source>
        <dbReference type="ARBA" id="ARBA00006552"/>
    </source>
</evidence>
<dbReference type="Gene3D" id="2.10.90.10">
    <property type="entry name" value="Cystine-knot cytokines"/>
    <property type="match status" value="1"/>
</dbReference>
<evidence type="ECO:0000256" key="7">
    <source>
        <dbReference type="ARBA" id="ARBA00069434"/>
    </source>
</evidence>
<comment type="subcellular location">
    <subcellularLocation>
        <location evidence="1">Secreted</location>
    </subcellularLocation>
</comment>
<dbReference type="OMA" id="CMLKNHT"/>
<name>G3P641_GASAC</name>
<dbReference type="OrthoDB" id="10031141at2759"/>
<evidence type="ECO:0000256" key="4">
    <source>
        <dbReference type="ARBA" id="ARBA00022702"/>
    </source>
</evidence>
<organism evidence="11 12">
    <name type="scientific">Gasterosteus aculeatus aculeatus</name>
    <name type="common">three-spined stickleback</name>
    <dbReference type="NCBI Taxonomy" id="481459"/>
    <lineage>
        <taxon>Eukaryota</taxon>
        <taxon>Metazoa</taxon>
        <taxon>Chordata</taxon>
        <taxon>Craniata</taxon>
        <taxon>Vertebrata</taxon>
        <taxon>Euteleostomi</taxon>
        <taxon>Actinopterygii</taxon>
        <taxon>Neopterygii</taxon>
        <taxon>Teleostei</taxon>
        <taxon>Neoteleostei</taxon>
        <taxon>Acanthomorphata</taxon>
        <taxon>Eupercaria</taxon>
        <taxon>Perciformes</taxon>
        <taxon>Cottioidei</taxon>
        <taxon>Gasterosteales</taxon>
        <taxon>Gasterosteidae</taxon>
        <taxon>Gasterosteus</taxon>
    </lineage>
</organism>
<dbReference type="GO" id="GO:0010817">
    <property type="term" value="P:regulation of hormone levels"/>
    <property type="evidence" value="ECO:0007669"/>
    <property type="project" value="UniProtKB-ARBA"/>
</dbReference>
<comment type="similarity">
    <text evidence="2">Belongs to the glycoprotein hormones subunit beta family.</text>
</comment>
<evidence type="ECO:0000256" key="1">
    <source>
        <dbReference type="ARBA" id="ARBA00004613"/>
    </source>
</evidence>
<dbReference type="AlphaFoldDB" id="G3P641"/>
<dbReference type="FunFam" id="2.10.90.10:FF:000007">
    <property type="entry name" value="Luteinizing hormone beta subunit"/>
    <property type="match status" value="1"/>
</dbReference>
<evidence type="ECO:0000256" key="8">
    <source>
        <dbReference type="ARBA" id="ARBA00077521"/>
    </source>
</evidence>
<dbReference type="CDD" id="cd00069">
    <property type="entry name" value="GHB_like"/>
    <property type="match status" value="1"/>
</dbReference>
<dbReference type="GO" id="GO:0007186">
    <property type="term" value="P:G protein-coupled receptor signaling pathway"/>
    <property type="evidence" value="ECO:0007669"/>
    <property type="project" value="TreeGrafter"/>
</dbReference>
<evidence type="ECO:0000313" key="12">
    <source>
        <dbReference type="Proteomes" id="UP000007635"/>
    </source>
</evidence>
<evidence type="ECO:0000259" key="10">
    <source>
        <dbReference type="Pfam" id="PF00007"/>
    </source>
</evidence>
<dbReference type="PANTHER" id="PTHR11515">
    <property type="entry name" value="GLYCOPROTEIN HORMONE BETA CHAIN"/>
    <property type="match status" value="1"/>
</dbReference>
<dbReference type="GO" id="GO:0005179">
    <property type="term" value="F:hormone activity"/>
    <property type="evidence" value="ECO:0007669"/>
    <property type="project" value="UniProtKB-KW"/>
</dbReference>
<keyword evidence="5" id="KW-1015">Disulfide bond</keyword>
<evidence type="ECO:0000313" key="11">
    <source>
        <dbReference type="Ensembl" id="ENSGACP00000013064.2"/>
    </source>
</evidence>
<dbReference type="GeneTree" id="ENSGT00940000158152"/>
<dbReference type="Ensembl" id="ENSGACT00000013089.2">
    <property type="protein sequence ID" value="ENSGACP00000013064.2"/>
    <property type="gene ID" value="ENSGACG00000009897.2"/>
</dbReference>
<accession>G3P641</accession>
<dbReference type="PANTHER" id="PTHR11515:SF29">
    <property type="entry name" value="THYROTROPIN SUBUNIT BETA-LIKE"/>
    <property type="match status" value="1"/>
</dbReference>
<feature type="domain" description="Glycoprotein hormone subunit beta" evidence="10">
    <location>
        <begin position="53"/>
        <end position="152"/>
    </location>
</feature>
<keyword evidence="6" id="KW-0325">Glycoprotein</keyword>
<evidence type="ECO:0000256" key="9">
    <source>
        <dbReference type="ARBA" id="ARBA00081883"/>
    </source>
</evidence>
<evidence type="ECO:0000256" key="5">
    <source>
        <dbReference type="ARBA" id="ARBA00023157"/>
    </source>
</evidence>
<dbReference type="Pfam" id="PF00007">
    <property type="entry name" value="Cys_knot"/>
    <property type="match status" value="1"/>
</dbReference>
<dbReference type="GO" id="GO:0005737">
    <property type="term" value="C:cytoplasm"/>
    <property type="evidence" value="ECO:0007669"/>
    <property type="project" value="TreeGrafter"/>
</dbReference>
<dbReference type="InterPro" id="IPR001545">
    <property type="entry name" value="Gonadotropin_bsu"/>
</dbReference>
<dbReference type="Proteomes" id="UP000007635">
    <property type="component" value="Chromosome XII"/>
</dbReference>
<keyword evidence="12" id="KW-1185">Reference proteome</keyword>
<dbReference type="InParanoid" id="G3P641"/>
<dbReference type="InterPro" id="IPR029034">
    <property type="entry name" value="Cystine-knot_cytokine"/>
</dbReference>
<reference evidence="11" key="3">
    <citation type="submission" date="2025-09" db="UniProtKB">
        <authorList>
            <consortium name="Ensembl"/>
        </authorList>
    </citation>
    <scope>IDENTIFICATION</scope>
</reference>
<dbReference type="SUPFAM" id="SSF57501">
    <property type="entry name" value="Cystine-knot cytokines"/>
    <property type="match status" value="1"/>
</dbReference>
<sequence>MNTVVLGHLCNFVKYRGSYVKSVRLTVRHTASMPLLVLKCMLLCALMHRAACACMLSNHTLWIESRDCAQCVAINTTICKGYCYTKDTNLKGRFGRDFMIQRSCVPLSLVYRAVHLPGCPPGVNPQVYYPAAHRCLCKRCDTRTHHCVRTSRVSTEGCSATLDGVKSQTQPSVATQQYVNTGDAA</sequence>
<proteinExistence type="inferred from homology"/>
<dbReference type="KEGG" id="gat:120829849"/>
<evidence type="ECO:0000256" key="6">
    <source>
        <dbReference type="ARBA" id="ARBA00023180"/>
    </source>
</evidence>
<dbReference type="RefSeq" id="XP_040050304.1">
    <property type="nucleotide sequence ID" value="XM_040194370.1"/>
</dbReference>
<keyword evidence="4" id="KW-0372">Hormone</keyword>
<dbReference type="GeneID" id="120829849"/>
<evidence type="ECO:0000256" key="3">
    <source>
        <dbReference type="ARBA" id="ARBA00022525"/>
    </source>
</evidence>